<dbReference type="GO" id="GO:0016757">
    <property type="term" value="F:glycosyltransferase activity"/>
    <property type="evidence" value="ECO:0007669"/>
    <property type="project" value="UniProtKB-KW"/>
</dbReference>
<organism evidence="1">
    <name type="scientific">Lygus hesperus</name>
    <name type="common">Western plant bug</name>
    <dbReference type="NCBI Taxonomy" id="30085"/>
    <lineage>
        <taxon>Eukaryota</taxon>
        <taxon>Metazoa</taxon>
        <taxon>Ecdysozoa</taxon>
        <taxon>Arthropoda</taxon>
        <taxon>Hexapoda</taxon>
        <taxon>Insecta</taxon>
        <taxon>Pterygota</taxon>
        <taxon>Neoptera</taxon>
        <taxon>Paraneoptera</taxon>
        <taxon>Hemiptera</taxon>
        <taxon>Heteroptera</taxon>
        <taxon>Panheteroptera</taxon>
        <taxon>Cimicomorpha</taxon>
        <taxon>Miridae</taxon>
        <taxon>Mirini</taxon>
        <taxon>Lygus</taxon>
    </lineage>
</organism>
<reference evidence="1" key="2">
    <citation type="submission" date="2014-07" db="EMBL/GenBank/DDBJ databases">
        <authorList>
            <person name="Hull J."/>
        </authorList>
    </citation>
    <scope>NUCLEOTIDE SEQUENCE</scope>
</reference>
<dbReference type="AlphaFoldDB" id="A0A0A9XHE7"/>
<accession>A0A0A9XHE7</accession>
<reference evidence="1" key="1">
    <citation type="journal article" date="2014" name="PLoS ONE">
        <title>Transcriptome-Based Identification of ABC Transporters in the Western Tarnished Plant Bug Lygus hesperus.</title>
        <authorList>
            <person name="Hull J.J."/>
            <person name="Chaney K."/>
            <person name="Geib S.M."/>
            <person name="Fabrick J.A."/>
            <person name="Brent C.S."/>
            <person name="Walsh D."/>
            <person name="Lavine L.C."/>
        </authorList>
    </citation>
    <scope>NUCLEOTIDE SEQUENCE</scope>
</reference>
<proteinExistence type="predicted"/>
<feature type="non-terminal residue" evidence="1">
    <location>
        <position position="1"/>
    </location>
</feature>
<dbReference type="EMBL" id="GBHO01025371">
    <property type="protein sequence ID" value="JAG18233.1"/>
    <property type="molecule type" value="Transcribed_RNA"/>
</dbReference>
<sequence>VDFRVEAEHFSDHLPVSFQLEVVRGAENRSNPLLPRLAWREDCSDDYRGRLGWLVGDGSSQHDIEHRADQLVGYIKTAACYSPEACSRPKEYRQPWFDAQCEKMRKRVFALLQASRENDSALTLKVYYKARDDYKDTCRLKSQEFHEGIIRDLRSCKSSCDFWKLVKHFTKRSCRIIGNIGISAWVTHFSSLLNPLSEWEPIYYAEPLNECSLQDADFSMGELKGVLSTLKNGKAPGEDRIPYEYYKGAPDTFLV</sequence>
<keyword evidence="1" id="KW-0328">Glycosyltransferase</keyword>
<gene>
    <name evidence="1" type="primary">trpD_10</name>
    <name evidence="1" type="ORF">CM83_103513</name>
</gene>
<name>A0A0A9XHE7_LYGHE</name>
<protein>
    <submittedName>
        <fullName evidence="1">Anthranilate phosphoribosyltransferase</fullName>
    </submittedName>
</protein>
<keyword evidence="1" id="KW-0808">Transferase</keyword>
<feature type="non-terminal residue" evidence="1">
    <location>
        <position position="255"/>
    </location>
</feature>
<evidence type="ECO:0000313" key="1">
    <source>
        <dbReference type="EMBL" id="JAG18233.1"/>
    </source>
</evidence>